<keyword evidence="7 12" id="KW-0238">DNA-binding</keyword>
<dbReference type="PANTHER" id="PTHR47630:SF7">
    <property type="entry name" value="NUCLEAR HORMONE RECEPTOR FAMILY"/>
    <property type="match status" value="1"/>
</dbReference>
<dbReference type="PRINTS" id="PR00047">
    <property type="entry name" value="STROIDFINGER"/>
</dbReference>
<keyword evidence="15" id="KW-1185">Reference proteome</keyword>
<reference evidence="16" key="1">
    <citation type="submission" date="2016-11" db="UniProtKB">
        <authorList>
            <consortium name="WormBaseParasite"/>
        </authorList>
    </citation>
    <scope>IDENTIFICATION</scope>
</reference>
<dbReference type="CDD" id="cd06960">
    <property type="entry name" value="NR_DBD_HNF4A"/>
    <property type="match status" value="1"/>
</dbReference>
<dbReference type="PROSITE" id="PS00031">
    <property type="entry name" value="NUCLEAR_REC_DBD_1"/>
    <property type="match status" value="1"/>
</dbReference>
<keyword evidence="9 12" id="KW-0675">Receptor</keyword>
<dbReference type="PRINTS" id="PR00398">
    <property type="entry name" value="STRDHORMONER"/>
</dbReference>
<sequence>MNIPFNRLSRLEWRNPSPVNVISCLVCGDENAKRHYGAMACNGCKGFFRRSIWDMRTYKCSFNGKCVIEYKYRNRCRACRLERCLKVGMEKAAVRSERRKQKGKKGDLSLANLKIEVKEEIISEDEDIGSGDGSSYGADSPPVVERPPVNDNSWIKIIAQMVRDESMVIAKEEYYNPLMFYTMDCDVKIAVKQPHRVCARTRIYWSNQNRPLITAEALRFNWCRTFTLTIDWYQTIKTYNDLHEQDQVLLVKLTLMPVGWLWYAYKAYEQNCNGIVFVDGSWFPRAKEIQNQVCGMCTLYYGKITEAFMDDVVNVMRELQMDETEMILLKAIAFMCVDSRMSKHGQYMVALEKDNFKRYLCEYVHRKCNGYAEASFRLAKLLQILPAVDILGKYEDESALLVSLGETEFSGTGGSGLAFDIHAKDRMSTAKNDQREKQVLMSR</sequence>
<proteinExistence type="inferred from homology"/>
<evidence type="ECO:0000256" key="2">
    <source>
        <dbReference type="ARBA" id="ARBA00005993"/>
    </source>
</evidence>
<dbReference type="STRING" id="1561998.A0A1I7TW25"/>
<dbReference type="Pfam" id="PF00105">
    <property type="entry name" value="zf-C4"/>
    <property type="match status" value="1"/>
</dbReference>
<dbReference type="InterPro" id="IPR013088">
    <property type="entry name" value="Znf_NHR/GATA"/>
</dbReference>
<protein>
    <submittedName>
        <fullName evidence="16">Nuclear receptor domain-containing protein</fullName>
    </submittedName>
</protein>
<dbReference type="AlphaFoldDB" id="A0A1I7TW25"/>
<dbReference type="Pfam" id="PF00104">
    <property type="entry name" value="Hormone_recep"/>
    <property type="match status" value="1"/>
</dbReference>
<dbReference type="SUPFAM" id="SSF48508">
    <property type="entry name" value="Nuclear receptor ligand-binding domain"/>
    <property type="match status" value="1"/>
</dbReference>
<dbReference type="CDD" id="cd06157">
    <property type="entry name" value="NR_LBD"/>
    <property type="match status" value="1"/>
</dbReference>
<keyword evidence="5 12" id="KW-0862">Zinc</keyword>
<dbReference type="eggNOG" id="KOG3575">
    <property type="taxonomic scope" value="Eukaryota"/>
</dbReference>
<dbReference type="Gene3D" id="3.30.50.10">
    <property type="entry name" value="Erythroid Transcription Factor GATA-1, subunit A"/>
    <property type="match status" value="1"/>
</dbReference>
<dbReference type="GO" id="GO:0000978">
    <property type="term" value="F:RNA polymerase II cis-regulatory region sequence-specific DNA binding"/>
    <property type="evidence" value="ECO:0007669"/>
    <property type="project" value="InterPro"/>
</dbReference>
<evidence type="ECO:0000256" key="7">
    <source>
        <dbReference type="ARBA" id="ARBA00023125"/>
    </source>
</evidence>
<organism evidence="15 16">
    <name type="scientific">Caenorhabditis tropicalis</name>
    <dbReference type="NCBI Taxonomy" id="1561998"/>
    <lineage>
        <taxon>Eukaryota</taxon>
        <taxon>Metazoa</taxon>
        <taxon>Ecdysozoa</taxon>
        <taxon>Nematoda</taxon>
        <taxon>Chromadorea</taxon>
        <taxon>Rhabditida</taxon>
        <taxon>Rhabditina</taxon>
        <taxon>Rhabditomorpha</taxon>
        <taxon>Rhabditoidea</taxon>
        <taxon>Rhabditidae</taxon>
        <taxon>Peloderinae</taxon>
        <taxon>Caenorhabditis</taxon>
    </lineage>
</organism>
<evidence type="ECO:0000256" key="6">
    <source>
        <dbReference type="ARBA" id="ARBA00023015"/>
    </source>
</evidence>
<dbReference type="InterPro" id="IPR000536">
    <property type="entry name" value="Nucl_hrmn_rcpt_lig-bd"/>
</dbReference>
<dbReference type="GO" id="GO:0005634">
    <property type="term" value="C:nucleus"/>
    <property type="evidence" value="ECO:0007669"/>
    <property type="project" value="UniProtKB-SubCell"/>
</dbReference>
<dbReference type="SUPFAM" id="SSF57716">
    <property type="entry name" value="Glucocorticoid receptor-like (DNA-binding domain)"/>
    <property type="match status" value="1"/>
</dbReference>
<dbReference type="SMART" id="SM00430">
    <property type="entry name" value="HOLI"/>
    <property type="match status" value="1"/>
</dbReference>
<feature type="domain" description="NR LBD" evidence="14">
    <location>
        <begin position="164"/>
        <end position="421"/>
    </location>
</feature>
<keyword evidence="3 12" id="KW-0479">Metal-binding</keyword>
<dbReference type="Proteomes" id="UP000095282">
    <property type="component" value="Unplaced"/>
</dbReference>
<dbReference type="InterPro" id="IPR052499">
    <property type="entry name" value="C.elegans_NHRs"/>
</dbReference>
<comment type="function">
    <text evidence="11">Orphan nuclear receptor.</text>
</comment>
<dbReference type="InterPro" id="IPR001723">
    <property type="entry name" value="Nuclear_hrmn_rcpt"/>
</dbReference>
<evidence type="ECO:0000256" key="8">
    <source>
        <dbReference type="ARBA" id="ARBA00023163"/>
    </source>
</evidence>
<evidence type="ECO:0000313" key="16">
    <source>
        <dbReference type="WBParaSite" id="Csp11.Scaffold629.g12361.t1"/>
    </source>
</evidence>
<dbReference type="SMART" id="SM00399">
    <property type="entry name" value="ZnF_C4"/>
    <property type="match status" value="1"/>
</dbReference>
<evidence type="ECO:0000256" key="3">
    <source>
        <dbReference type="ARBA" id="ARBA00022723"/>
    </source>
</evidence>
<evidence type="ECO:0000256" key="1">
    <source>
        <dbReference type="ARBA" id="ARBA00004123"/>
    </source>
</evidence>
<accession>A0A1I7TW25</accession>
<dbReference type="PROSITE" id="PS51843">
    <property type="entry name" value="NR_LBD"/>
    <property type="match status" value="1"/>
</dbReference>
<dbReference type="InterPro" id="IPR001628">
    <property type="entry name" value="Znf_hrmn_rcpt"/>
</dbReference>
<keyword evidence="6 12" id="KW-0805">Transcription regulation</keyword>
<evidence type="ECO:0000256" key="9">
    <source>
        <dbReference type="ARBA" id="ARBA00023170"/>
    </source>
</evidence>
<evidence type="ECO:0000256" key="12">
    <source>
        <dbReference type="RuleBase" id="RU004334"/>
    </source>
</evidence>
<dbReference type="FunFam" id="1.10.565.10:FF:000045">
    <property type="entry name" value="Nuclear Hormone Receptor family"/>
    <property type="match status" value="1"/>
</dbReference>
<evidence type="ECO:0000256" key="11">
    <source>
        <dbReference type="ARBA" id="ARBA00037512"/>
    </source>
</evidence>
<comment type="subcellular location">
    <subcellularLocation>
        <location evidence="1 12">Nucleus</location>
    </subcellularLocation>
</comment>
<keyword evidence="8 12" id="KW-0804">Transcription</keyword>
<dbReference type="Gene3D" id="1.10.565.10">
    <property type="entry name" value="Retinoid X Receptor"/>
    <property type="match status" value="1"/>
</dbReference>
<name>A0A1I7TW25_9PELO</name>
<evidence type="ECO:0000256" key="10">
    <source>
        <dbReference type="ARBA" id="ARBA00023242"/>
    </source>
</evidence>
<dbReference type="FunFam" id="3.30.50.10:FF:000030">
    <property type="entry name" value="Nuclear Hormone Receptor family"/>
    <property type="match status" value="1"/>
</dbReference>
<dbReference type="PANTHER" id="PTHR47630">
    <property type="entry name" value="NUCLEAR HORMONE RECEPTOR FAMILY-RELATED-RELATED"/>
    <property type="match status" value="1"/>
</dbReference>
<dbReference type="GO" id="GO:0008270">
    <property type="term" value="F:zinc ion binding"/>
    <property type="evidence" value="ECO:0007669"/>
    <property type="project" value="UniProtKB-KW"/>
</dbReference>
<dbReference type="PROSITE" id="PS51030">
    <property type="entry name" value="NUCLEAR_REC_DBD_2"/>
    <property type="match status" value="1"/>
</dbReference>
<dbReference type="InterPro" id="IPR035500">
    <property type="entry name" value="NHR-like_dom_sf"/>
</dbReference>
<evidence type="ECO:0000256" key="5">
    <source>
        <dbReference type="ARBA" id="ARBA00022833"/>
    </source>
</evidence>
<dbReference type="WBParaSite" id="Csp11.Scaffold629.g12361.t1">
    <property type="protein sequence ID" value="Csp11.Scaffold629.g12361.t1"/>
    <property type="gene ID" value="Csp11.Scaffold629.g12361"/>
</dbReference>
<dbReference type="GO" id="GO:0003700">
    <property type="term" value="F:DNA-binding transcription factor activity"/>
    <property type="evidence" value="ECO:0007669"/>
    <property type="project" value="InterPro"/>
</dbReference>
<dbReference type="InterPro" id="IPR049636">
    <property type="entry name" value="HNF4-like_DBD"/>
</dbReference>
<evidence type="ECO:0000259" key="13">
    <source>
        <dbReference type="PROSITE" id="PS51030"/>
    </source>
</evidence>
<evidence type="ECO:0000259" key="14">
    <source>
        <dbReference type="PROSITE" id="PS51843"/>
    </source>
</evidence>
<comment type="similarity">
    <text evidence="2 12">Belongs to the nuclear hormone receptor family.</text>
</comment>
<keyword evidence="4 12" id="KW-0863">Zinc-finger</keyword>
<feature type="domain" description="Nuclear receptor" evidence="13">
    <location>
        <begin position="21"/>
        <end position="96"/>
    </location>
</feature>
<evidence type="ECO:0000313" key="15">
    <source>
        <dbReference type="Proteomes" id="UP000095282"/>
    </source>
</evidence>
<keyword evidence="10 12" id="KW-0539">Nucleus</keyword>
<evidence type="ECO:0000256" key="4">
    <source>
        <dbReference type="ARBA" id="ARBA00022771"/>
    </source>
</evidence>